<dbReference type="SUPFAM" id="SSF55874">
    <property type="entry name" value="ATPase domain of HSP90 chaperone/DNA topoisomerase II/histidine kinase"/>
    <property type="match status" value="1"/>
</dbReference>
<dbReference type="NCBIfam" id="TIGR00229">
    <property type="entry name" value="sensory_box"/>
    <property type="match status" value="2"/>
</dbReference>
<feature type="domain" description="PAC" evidence="10">
    <location>
        <begin position="371"/>
        <end position="421"/>
    </location>
</feature>
<dbReference type="PROSITE" id="PS50110">
    <property type="entry name" value="RESPONSE_REGULATORY"/>
    <property type="match status" value="1"/>
</dbReference>
<dbReference type="SMART" id="SM00091">
    <property type="entry name" value="PAS"/>
    <property type="match status" value="2"/>
</dbReference>
<evidence type="ECO:0000256" key="4">
    <source>
        <dbReference type="ARBA" id="ARBA00022679"/>
    </source>
</evidence>
<comment type="caution">
    <text evidence="11">The sequence shown here is derived from an EMBL/GenBank/DDBJ whole genome shotgun (WGS) entry which is preliminary data.</text>
</comment>
<feature type="domain" description="PAS" evidence="9">
    <location>
        <begin position="178"/>
        <end position="238"/>
    </location>
</feature>
<proteinExistence type="predicted"/>
<dbReference type="PROSITE" id="PS50109">
    <property type="entry name" value="HIS_KIN"/>
    <property type="match status" value="1"/>
</dbReference>
<dbReference type="Gene3D" id="3.30.450.20">
    <property type="entry name" value="PAS domain"/>
    <property type="match status" value="2"/>
</dbReference>
<dbReference type="InterPro" id="IPR052162">
    <property type="entry name" value="Sensor_kinase/Photoreceptor"/>
</dbReference>
<comment type="catalytic activity">
    <reaction evidence="1">
        <text>ATP + protein L-histidine = ADP + protein N-phospho-L-histidine.</text>
        <dbReference type="EC" id="2.7.13.3"/>
    </reaction>
</comment>
<feature type="domain" description="Histidine kinase" evidence="7">
    <location>
        <begin position="432"/>
        <end position="629"/>
    </location>
</feature>
<dbReference type="SUPFAM" id="SSF55785">
    <property type="entry name" value="PYP-like sensor domain (PAS domain)"/>
    <property type="match status" value="2"/>
</dbReference>
<dbReference type="Pfam" id="PF08447">
    <property type="entry name" value="PAS_3"/>
    <property type="match status" value="1"/>
</dbReference>
<gene>
    <name evidence="11" type="ORF">ASZ90_016658</name>
</gene>
<dbReference type="InterPro" id="IPR003594">
    <property type="entry name" value="HATPase_dom"/>
</dbReference>
<dbReference type="Pfam" id="PF13426">
    <property type="entry name" value="PAS_9"/>
    <property type="match status" value="1"/>
</dbReference>
<dbReference type="PROSITE" id="PS50113">
    <property type="entry name" value="PAC"/>
    <property type="match status" value="1"/>
</dbReference>
<evidence type="ECO:0000256" key="1">
    <source>
        <dbReference type="ARBA" id="ARBA00000085"/>
    </source>
</evidence>
<feature type="coiled-coil region" evidence="6">
    <location>
        <begin position="133"/>
        <end position="181"/>
    </location>
</feature>
<sequence>MPDTGTGAPGISLLYVDDEPALLGLTRRFLERSGDCSVTTALSAPAAIQLLSQQRYDAIVSDYQMPDMDGISFLRHLRENGDTTPFIIFTGRGREDVVIEALNNGADFYIQKGGDPNSQFLELAHKVRHAVSRRRAERNLQQHHMELLAANEQLAAAEEELRHQVDEIAAAERALRESRNRYQGIFENTGSGMLIIGNDTTITLVNTAFERLSGYTRKEIEGKMSWTAFVHPDDRERMLSFHRKRRTDPAGAPGTYEFRFIDRQGTLREMHLTVGIIPETDQSVASLIDIADRKRAEEERRILAQMVDAAPSSITVHDLEGRFLYANQRTYDLHGYSPEEFHALNLRQLDTPASADLIRPRIQHLLDFGEASFEVMHQRKDGTTFPLLVHARVVTWADTPALLSVAEDITDRKQAEEALRTANRKLNLISRITRHDISNQLGALDGFLELLQSDMPDTATDDYFARIREASARIAGMIRFASIYEEIGINAPVWHDIRGLVETAGTDCATHDILLENDLPAGSKLFADPLIMRVFYNLFENAVRYGETVTGIRVSGDRTGRDYRIICEDNGVGIPVGEKEKIFDRGYGKNTGLGLFLARDILAITGITICETGQPGKGARFEIMVPDGCHRVPPGL</sequence>
<dbReference type="EC" id="2.7.13.3" evidence="2"/>
<dbReference type="CDD" id="cd00130">
    <property type="entry name" value="PAS"/>
    <property type="match status" value="2"/>
</dbReference>
<accession>A0A0W8ELD5</accession>
<reference evidence="11" key="1">
    <citation type="journal article" date="2015" name="Proc. Natl. Acad. Sci. U.S.A.">
        <title>Networks of energetic and metabolic interactions define dynamics in microbial communities.</title>
        <authorList>
            <person name="Embree M."/>
            <person name="Liu J.K."/>
            <person name="Al-Bassam M.M."/>
            <person name="Zengler K."/>
        </authorList>
    </citation>
    <scope>NUCLEOTIDE SEQUENCE</scope>
</reference>
<dbReference type="InterPro" id="IPR036890">
    <property type="entry name" value="HATPase_C_sf"/>
</dbReference>
<dbReference type="PRINTS" id="PR00344">
    <property type="entry name" value="BCTRLSENSOR"/>
</dbReference>
<feature type="domain" description="Response regulatory" evidence="8">
    <location>
        <begin position="12"/>
        <end position="127"/>
    </location>
</feature>
<dbReference type="InterPro" id="IPR011006">
    <property type="entry name" value="CheY-like_superfamily"/>
</dbReference>
<evidence type="ECO:0000259" key="10">
    <source>
        <dbReference type="PROSITE" id="PS50113"/>
    </source>
</evidence>
<dbReference type="InterPro" id="IPR013655">
    <property type="entry name" value="PAS_fold_3"/>
</dbReference>
<dbReference type="InterPro" id="IPR001789">
    <property type="entry name" value="Sig_transdc_resp-reg_receiver"/>
</dbReference>
<dbReference type="InterPro" id="IPR035965">
    <property type="entry name" value="PAS-like_dom_sf"/>
</dbReference>
<dbReference type="CDD" id="cd00156">
    <property type="entry name" value="REC"/>
    <property type="match status" value="1"/>
</dbReference>
<dbReference type="SMART" id="SM00387">
    <property type="entry name" value="HATPase_c"/>
    <property type="match status" value="1"/>
</dbReference>
<dbReference type="SMART" id="SM00086">
    <property type="entry name" value="PAC"/>
    <property type="match status" value="2"/>
</dbReference>
<evidence type="ECO:0000259" key="8">
    <source>
        <dbReference type="PROSITE" id="PS50110"/>
    </source>
</evidence>
<dbReference type="Gene3D" id="3.30.565.10">
    <property type="entry name" value="Histidine kinase-like ATPase, C-terminal domain"/>
    <property type="match status" value="1"/>
</dbReference>
<evidence type="ECO:0000256" key="6">
    <source>
        <dbReference type="SAM" id="Coils"/>
    </source>
</evidence>
<dbReference type="EMBL" id="LNQE01001756">
    <property type="protein sequence ID" value="KUG09206.1"/>
    <property type="molecule type" value="Genomic_DNA"/>
</dbReference>
<evidence type="ECO:0000259" key="7">
    <source>
        <dbReference type="PROSITE" id="PS50109"/>
    </source>
</evidence>
<dbReference type="InterPro" id="IPR000700">
    <property type="entry name" value="PAS-assoc_C"/>
</dbReference>
<keyword evidence="5" id="KW-0418">Kinase</keyword>
<feature type="domain" description="PAS" evidence="9">
    <location>
        <begin position="299"/>
        <end position="369"/>
    </location>
</feature>
<dbReference type="CDD" id="cd00075">
    <property type="entry name" value="HATPase"/>
    <property type="match status" value="1"/>
</dbReference>
<dbReference type="Pfam" id="PF02518">
    <property type="entry name" value="HATPase_c"/>
    <property type="match status" value="1"/>
</dbReference>
<evidence type="ECO:0000256" key="5">
    <source>
        <dbReference type="ARBA" id="ARBA00022777"/>
    </source>
</evidence>
<dbReference type="InterPro" id="IPR001610">
    <property type="entry name" value="PAC"/>
</dbReference>
<evidence type="ECO:0000313" key="11">
    <source>
        <dbReference type="EMBL" id="KUG09206.1"/>
    </source>
</evidence>
<dbReference type="InterPro" id="IPR000014">
    <property type="entry name" value="PAS"/>
</dbReference>
<dbReference type="Pfam" id="PF00072">
    <property type="entry name" value="Response_reg"/>
    <property type="match status" value="1"/>
</dbReference>
<dbReference type="Gene3D" id="3.40.50.2300">
    <property type="match status" value="1"/>
</dbReference>
<keyword evidence="4" id="KW-0808">Transferase</keyword>
<evidence type="ECO:0000256" key="2">
    <source>
        <dbReference type="ARBA" id="ARBA00012438"/>
    </source>
</evidence>
<dbReference type="AlphaFoldDB" id="A0A0W8ELD5"/>
<organism evidence="11">
    <name type="scientific">hydrocarbon metagenome</name>
    <dbReference type="NCBI Taxonomy" id="938273"/>
    <lineage>
        <taxon>unclassified sequences</taxon>
        <taxon>metagenomes</taxon>
        <taxon>ecological metagenomes</taxon>
    </lineage>
</organism>
<dbReference type="GO" id="GO:0004673">
    <property type="term" value="F:protein histidine kinase activity"/>
    <property type="evidence" value="ECO:0007669"/>
    <property type="project" value="UniProtKB-EC"/>
</dbReference>
<keyword evidence="3" id="KW-0597">Phosphoprotein</keyword>
<dbReference type="PANTHER" id="PTHR43304">
    <property type="entry name" value="PHYTOCHROME-LIKE PROTEIN CPH1"/>
    <property type="match status" value="1"/>
</dbReference>
<dbReference type="InterPro" id="IPR004358">
    <property type="entry name" value="Sig_transdc_His_kin-like_C"/>
</dbReference>
<dbReference type="PROSITE" id="PS50112">
    <property type="entry name" value="PAS"/>
    <property type="match status" value="2"/>
</dbReference>
<dbReference type="SMART" id="SM00448">
    <property type="entry name" value="REC"/>
    <property type="match status" value="1"/>
</dbReference>
<dbReference type="GO" id="GO:0000160">
    <property type="term" value="P:phosphorelay signal transduction system"/>
    <property type="evidence" value="ECO:0007669"/>
    <property type="project" value="InterPro"/>
</dbReference>
<keyword evidence="6" id="KW-0175">Coiled coil</keyword>
<dbReference type="PANTHER" id="PTHR43304:SF1">
    <property type="entry name" value="PAC DOMAIN-CONTAINING PROTEIN"/>
    <property type="match status" value="1"/>
</dbReference>
<evidence type="ECO:0000256" key="3">
    <source>
        <dbReference type="ARBA" id="ARBA00022553"/>
    </source>
</evidence>
<evidence type="ECO:0000259" key="9">
    <source>
        <dbReference type="PROSITE" id="PS50112"/>
    </source>
</evidence>
<name>A0A0W8ELD5_9ZZZZ</name>
<protein>
    <recommendedName>
        <fullName evidence="2">histidine kinase</fullName>
        <ecNumber evidence="2">2.7.13.3</ecNumber>
    </recommendedName>
</protein>
<dbReference type="InterPro" id="IPR005467">
    <property type="entry name" value="His_kinase_dom"/>
</dbReference>
<dbReference type="SUPFAM" id="SSF52172">
    <property type="entry name" value="CheY-like"/>
    <property type="match status" value="1"/>
</dbReference>